<accession>A0A9D4TC99</accession>
<keyword evidence="2" id="KW-1185">Reference proteome</keyword>
<reference evidence="1" key="2">
    <citation type="submission" date="2021-09" db="EMBL/GenBank/DDBJ databases">
        <authorList>
            <person name="Jia N."/>
            <person name="Wang J."/>
            <person name="Shi W."/>
            <person name="Du L."/>
            <person name="Sun Y."/>
            <person name="Zhan W."/>
            <person name="Jiang J."/>
            <person name="Wang Q."/>
            <person name="Zhang B."/>
            <person name="Ji P."/>
            <person name="Sakyi L.B."/>
            <person name="Cui X."/>
            <person name="Yuan T."/>
            <person name="Jiang B."/>
            <person name="Yang W."/>
            <person name="Lam T.T.-Y."/>
            <person name="Chang Q."/>
            <person name="Ding S."/>
            <person name="Wang X."/>
            <person name="Zhu J."/>
            <person name="Ruan X."/>
            <person name="Zhao L."/>
            <person name="Wei J."/>
            <person name="Que T."/>
            <person name="Du C."/>
            <person name="Cheng J."/>
            <person name="Dai P."/>
            <person name="Han X."/>
            <person name="Huang E."/>
            <person name="Gao Y."/>
            <person name="Liu J."/>
            <person name="Shao H."/>
            <person name="Ye R."/>
            <person name="Li L."/>
            <person name="Wei W."/>
            <person name="Wang X."/>
            <person name="Wang C."/>
            <person name="Huo Q."/>
            <person name="Li W."/>
            <person name="Guo W."/>
            <person name="Chen H."/>
            <person name="Chen S."/>
            <person name="Zhou L."/>
            <person name="Zhou L."/>
            <person name="Ni X."/>
            <person name="Tian J."/>
            <person name="Zhou Y."/>
            <person name="Sheng Y."/>
            <person name="Liu T."/>
            <person name="Pan Y."/>
            <person name="Xia L."/>
            <person name="Li J."/>
            <person name="Zhao F."/>
            <person name="Cao W."/>
        </authorList>
    </citation>
    <scope>NUCLEOTIDE SEQUENCE</scope>
    <source>
        <strain evidence="1">Rsan-2018</strain>
        <tissue evidence="1">Larvae</tissue>
    </source>
</reference>
<organism evidence="1 2">
    <name type="scientific">Rhipicephalus sanguineus</name>
    <name type="common">Brown dog tick</name>
    <name type="synonym">Ixodes sanguineus</name>
    <dbReference type="NCBI Taxonomy" id="34632"/>
    <lineage>
        <taxon>Eukaryota</taxon>
        <taxon>Metazoa</taxon>
        <taxon>Ecdysozoa</taxon>
        <taxon>Arthropoda</taxon>
        <taxon>Chelicerata</taxon>
        <taxon>Arachnida</taxon>
        <taxon>Acari</taxon>
        <taxon>Parasitiformes</taxon>
        <taxon>Ixodida</taxon>
        <taxon>Ixodoidea</taxon>
        <taxon>Ixodidae</taxon>
        <taxon>Rhipicephalinae</taxon>
        <taxon>Rhipicephalus</taxon>
        <taxon>Rhipicephalus</taxon>
    </lineage>
</organism>
<evidence type="ECO:0000313" key="1">
    <source>
        <dbReference type="EMBL" id="KAH7984757.1"/>
    </source>
</evidence>
<dbReference type="EMBL" id="JABSTV010001245">
    <property type="protein sequence ID" value="KAH7984757.1"/>
    <property type="molecule type" value="Genomic_DNA"/>
</dbReference>
<protein>
    <submittedName>
        <fullName evidence="1">Uncharacterized protein</fullName>
    </submittedName>
</protein>
<proteinExistence type="predicted"/>
<evidence type="ECO:0000313" key="2">
    <source>
        <dbReference type="Proteomes" id="UP000821837"/>
    </source>
</evidence>
<gene>
    <name evidence="1" type="ORF">HPB52_023715</name>
</gene>
<reference evidence="1" key="1">
    <citation type="journal article" date="2020" name="Cell">
        <title>Large-Scale Comparative Analyses of Tick Genomes Elucidate Their Genetic Diversity and Vector Capacities.</title>
        <authorList>
            <consortium name="Tick Genome and Microbiome Consortium (TIGMIC)"/>
            <person name="Jia N."/>
            <person name="Wang J."/>
            <person name="Shi W."/>
            <person name="Du L."/>
            <person name="Sun Y."/>
            <person name="Zhan W."/>
            <person name="Jiang J.F."/>
            <person name="Wang Q."/>
            <person name="Zhang B."/>
            <person name="Ji P."/>
            <person name="Bell-Sakyi L."/>
            <person name="Cui X.M."/>
            <person name="Yuan T.T."/>
            <person name="Jiang B.G."/>
            <person name="Yang W.F."/>
            <person name="Lam T.T."/>
            <person name="Chang Q.C."/>
            <person name="Ding S.J."/>
            <person name="Wang X.J."/>
            <person name="Zhu J.G."/>
            <person name="Ruan X.D."/>
            <person name="Zhao L."/>
            <person name="Wei J.T."/>
            <person name="Ye R.Z."/>
            <person name="Que T.C."/>
            <person name="Du C.H."/>
            <person name="Zhou Y.H."/>
            <person name="Cheng J.X."/>
            <person name="Dai P.F."/>
            <person name="Guo W.B."/>
            <person name="Han X.H."/>
            <person name="Huang E.J."/>
            <person name="Li L.F."/>
            <person name="Wei W."/>
            <person name="Gao Y.C."/>
            <person name="Liu J.Z."/>
            <person name="Shao H.Z."/>
            <person name="Wang X."/>
            <person name="Wang C.C."/>
            <person name="Yang T.C."/>
            <person name="Huo Q.B."/>
            <person name="Li W."/>
            <person name="Chen H.Y."/>
            <person name="Chen S.E."/>
            <person name="Zhou L.G."/>
            <person name="Ni X.B."/>
            <person name="Tian J.H."/>
            <person name="Sheng Y."/>
            <person name="Liu T."/>
            <person name="Pan Y.S."/>
            <person name="Xia L.Y."/>
            <person name="Li J."/>
            <person name="Zhao F."/>
            <person name="Cao W.C."/>
        </authorList>
    </citation>
    <scope>NUCLEOTIDE SEQUENCE</scope>
    <source>
        <strain evidence="1">Rsan-2018</strain>
    </source>
</reference>
<dbReference type="Proteomes" id="UP000821837">
    <property type="component" value="Chromosome 1"/>
</dbReference>
<name>A0A9D4TC99_RHISA</name>
<sequence>MAAEDIDRLCCIFYRVQIEELHCVDDQKFPWLAPIRGLSLSPAVDSIRCSLKALQGEQERLQCTATLYAWLVPRGAYTQWALYRYSKDRTVRDASEIGEHLVETFRSSGSSAAHGAVDQKSTYSLTILMRQFPSTYEPVCFHIWRELPFVAIHTPGMSDALATRWLPLASALGDLNERYHGIYIDLRLAYSMANFLLRFPSPRKSSL</sequence>
<comment type="caution">
    <text evidence="1">The sequence shown here is derived from an EMBL/GenBank/DDBJ whole genome shotgun (WGS) entry which is preliminary data.</text>
</comment>
<dbReference type="AlphaFoldDB" id="A0A9D4TC99"/>